<dbReference type="Pfam" id="PF01494">
    <property type="entry name" value="FAD_binding_3"/>
    <property type="match status" value="1"/>
</dbReference>
<dbReference type="Gene3D" id="3.50.50.60">
    <property type="entry name" value="FAD/NAD(P)-binding domain"/>
    <property type="match status" value="2"/>
</dbReference>
<dbReference type="PRINTS" id="PR00420">
    <property type="entry name" value="RNGMNOXGNASE"/>
</dbReference>
<dbReference type="EMBL" id="BAAAKW010000035">
    <property type="protein sequence ID" value="GAA1222495.1"/>
    <property type="molecule type" value="Genomic_DNA"/>
</dbReference>
<keyword evidence="1" id="KW-0560">Oxidoreductase</keyword>
<dbReference type="PANTHER" id="PTHR43476">
    <property type="entry name" value="3-(3-HYDROXY-PHENYL)PROPIONATE/3-HYDROXYCINNAMIC ACID HYDROXYLASE"/>
    <property type="match status" value="1"/>
</dbReference>
<dbReference type="InterPro" id="IPR050631">
    <property type="entry name" value="PheA/TfdB_FAD_monoxygenase"/>
</dbReference>
<dbReference type="PANTHER" id="PTHR43476:SF5">
    <property type="entry name" value="FAD-DEPENDENT MONOOXYGENASE"/>
    <property type="match status" value="1"/>
</dbReference>
<gene>
    <name evidence="3" type="ORF">GCM10009655_22590</name>
</gene>
<dbReference type="InterPro" id="IPR002938">
    <property type="entry name" value="FAD-bd"/>
</dbReference>
<accession>A0ABP4GET6</accession>
<organism evidence="3 4">
    <name type="scientific">Rhodoglobus aureus</name>
    <dbReference type="NCBI Taxonomy" id="191497"/>
    <lineage>
        <taxon>Bacteria</taxon>
        <taxon>Bacillati</taxon>
        <taxon>Actinomycetota</taxon>
        <taxon>Actinomycetes</taxon>
        <taxon>Micrococcales</taxon>
        <taxon>Microbacteriaceae</taxon>
        <taxon>Rhodoglobus</taxon>
    </lineage>
</organism>
<dbReference type="InterPro" id="IPR036188">
    <property type="entry name" value="FAD/NAD-bd_sf"/>
</dbReference>
<protein>
    <submittedName>
        <fullName evidence="3">FAD-dependent oxidoreductase</fullName>
    </submittedName>
</protein>
<feature type="domain" description="FAD-binding" evidence="2">
    <location>
        <begin position="1"/>
        <end position="330"/>
    </location>
</feature>
<keyword evidence="4" id="KW-1185">Reference proteome</keyword>
<name>A0ABP4GET6_9MICO</name>
<dbReference type="SUPFAM" id="SSF51905">
    <property type="entry name" value="FAD/NAD(P)-binding domain"/>
    <property type="match status" value="1"/>
</dbReference>
<sequence>MAGLILARAGVDVVVLEKHADFLRDFRGDTVHPSTLNLLDQLGLGAEASAIEHSELSTLDAVIDGIRVRAVDFTSLPAPHRYITLMPQWDLLSMLVTEAQKQPSFRLMLEANAHSVIQENGRVVGVEATTPDGPLRVNAVLTVAADGRTSAVRDSLGLVPADYGVPIDVLWFRVPRPTKPMRDTLANIRGGSALVTIPRPGYFQCGLLIRKGTFPEFQRAGITAFRCKIGSIAPRLTDVTAAISNFTDVKLLSVQINRLHQWSVPGALCIGDAAHAMSPAFGVGINYAIQDAVALANTLVPALRKQGADAAAIDSVCAAVQRRRALPTALMQRMQRVAHRLINSATSRTVVHNPPRLRERFVIAVVLPRIRPILARIVGYGFRPERIASGVLKPRR</sequence>
<proteinExistence type="predicted"/>
<evidence type="ECO:0000256" key="1">
    <source>
        <dbReference type="ARBA" id="ARBA00023002"/>
    </source>
</evidence>
<comment type="caution">
    <text evidence="3">The sequence shown here is derived from an EMBL/GenBank/DDBJ whole genome shotgun (WGS) entry which is preliminary data.</text>
</comment>
<evidence type="ECO:0000313" key="3">
    <source>
        <dbReference type="EMBL" id="GAA1222495.1"/>
    </source>
</evidence>
<dbReference type="Proteomes" id="UP001500943">
    <property type="component" value="Unassembled WGS sequence"/>
</dbReference>
<evidence type="ECO:0000259" key="2">
    <source>
        <dbReference type="Pfam" id="PF01494"/>
    </source>
</evidence>
<reference evidence="4" key="1">
    <citation type="journal article" date="2019" name="Int. J. Syst. Evol. Microbiol.">
        <title>The Global Catalogue of Microorganisms (GCM) 10K type strain sequencing project: providing services to taxonomists for standard genome sequencing and annotation.</title>
        <authorList>
            <consortium name="The Broad Institute Genomics Platform"/>
            <consortium name="The Broad Institute Genome Sequencing Center for Infectious Disease"/>
            <person name="Wu L."/>
            <person name="Ma J."/>
        </authorList>
    </citation>
    <scope>NUCLEOTIDE SEQUENCE [LARGE SCALE GENOMIC DNA]</scope>
    <source>
        <strain evidence="4">JCM 12762</strain>
    </source>
</reference>
<evidence type="ECO:0000313" key="4">
    <source>
        <dbReference type="Proteomes" id="UP001500943"/>
    </source>
</evidence>